<comment type="caution">
    <text evidence="2">The sequence shown here is derived from an EMBL/GenBank/DDBJ whole genome shotgun (WGS) entry which is preliminary data.</text>
</comment>
<gene>
    <name evidence="2" type="ORF">D3874_08215</name>
</gene>
<reference evidence="2 3" key="1">
    <citation type="submission" date="2018-09" db="EMBL/GenBank/DDBJ databases">
        <authorList>
            <person name="Zhu H."/>
        </authorList>
    </citation>
    <scope>NUCLEOTIDE SEQUENCE [LARGE SCALE GENOMIC DNA]</scope>
    <source>
        <strain evidence="2 3">K1W22B-8</strain>
    </source>
</reference>
<evidence type="ECO:0000256" key="1">
    <source>
        <dbReference type="SAM" id="MobiDB-lite"/>
    </source>
</evidence>
<dbReference type="Proteomes" id="UP000284605">
    <property type="component" value="Unassembled WGS sequence"/>
</dbReference>
<keyword evidence="3" id="KW-1185">Reference proteome</keyword>
<dbReference type="EMBL" id="QYUK01000011">
    <property type="protein sequence ID" value="RJF87004.1"/>
    <property type="molecule type" value="Genomic_DNA"/>
</dbReference>
<protein>
    <submittedName>
        <fullName evidence="2">Uncharacterized protein</fullName>
    </submittedName>
</protein>
<proteinExistence type="predicted"/>
<organism evidence="2 3">
    <name type="scientific">Oleomonas cavernae</name>
    <dbReference type="NCBI Taxonomy" id="2320859"/>
    <lineage>
        <taxon>Bacteria</taxon>
        <taxon>Pseudomonadati</taxon>
        <taxon>Pseudomonadota</taxon>
        <taxon>Alphaproteobacteria</taxon>
        <taxon>Acetobacterales</taxon>
        <taxon>Acetobacteraceae</taxon>
        <taxon>Oleomonas</taxon>
    </lineage>
</organism>
<accession>A0A418WAN3</accession>
<dbReference type="AlphaFoldDB" id="A0A418WAN3"/>
<evidence type="ECO:0000313" key="3">
    <source>
        <dbReference type="Proteomes" id="UP000284605"/>
    </source>
</evidence>
<name>A0A418WAN3_9PROT</name>
<evidence type="ECO:0000313" key="2">
    <source>
        <dbReference type="EMBL" id="RJF87004.1"/>
    </source>
</evidence>
<feature type="region of interest" description="Disordered" evidence="1">
    <location>
        <begin position="46"/>
        <end position="82"/>
    </location>
</feature>
<dbReference type="RefSeq" id="WP_119777648.1">
    <property type="nucleotide sequence ID" value="NZ_QYUK01000011.1"/>
</dbReference>
<sequence length="82" mass="7900">MTGQVHGERTAGAADTAAMVAAPAPAAWPATTGPVAAAAIPAAAATGGGAMTGAKLNSRPRGATWPRPVGSRARLPQSVRTG</sequence>